<evidence type="ECO:0000256" key="1">
    <source>
        <dbReference type="SAM" id="MobiDB-lite"/>
    </source>
</evidence>
<accession>A0A4Y2HMN2</accession>
<evidence type="ECO:0000313" key="2">
    <source>
        <dbReference type="EMBL" id="GBM66498.1"/>
    </source>
</evidence>
<gene>
    <name evidence="2" type="ORF">AVEN_23766_1</name>
</gene>
<feature type="compositionally biased region" description="Basic and acidic residues" evidence="1">
    <location>
        <begin position="73"/>
        <end position="87"/>
    </location>
</feature>
<dbReference type="EMBL" id="BGPR01002030">
    <property type="protein sequence ID" value="GBM66498.1"/>
    <property type="molecule type" value="Genomic_DNA"/>
</dbReference>
<sequence>MCEAFYVRTFSLLTVERKGCETESTTHLNEMKTREAITEDLPRSAQCCLYAPCLYVSLPVSTASGRPNVPFSETHDNNFKQEGDKNNQRKCSPLNFLVYFLKKVQFSLPQRG</sequence>
<protein>
    <submittedName>
        <fullName evidence="2">Uncharacterized protein</fullName>
    </submittedName>
</protein>
<name>A0A4Y2HMN2_ARAVE</name>
<proteinExistence type="predicted"/>
<reference evidence="2 3" key="1">
    <citation type="journal article" date="2019" name="Sci. Rep.">
        <title>Orb-weaving spider Araneus ventricosus genome elucidates the spidroin gene catalogue.</title>
        <authorList>
            <person name="Kono N."/>
            <person name="Nakamura H."/>
            <person name="Ohtoshi R."/>
            <person name="Moran D.A.P."/>
            <person name="Shinohara A."/>
            <person name="Yoshida Y."/>
            <person name="Fujiwara M."/>
            <person name="Mori M."/>
            <person name="Tomita M."/>
            <person name="Arakawa K."/>
        </authorList>
    </citation>
    <scope>NUCLEOTIDE SEQUENCE [LARGE SCALE GENOMIC DNA]</scope>
</reference>
<comment type="caution">
    <text evidence="2">The sequence shown here is derived from an EMBL/GenBank/DDBJ whole genome shotgun (WGS) entry which is preliminary data.</text>
</comment>
<dbReference type="AlphaFoldDB" id="A0A4Y2HMN2"/>
<dbReference type="Proteomes" id="UP000499080">
    <property type="component" value="Unassembled WGS sequence"/>
</dbReference>
<feature type="region of interest" description="Disordered" evidence="1">
    <location>
        <begin position="67"/>
        <end position="87"/>
    </location>
</feature>
<organism evidence="2 3">
    <name type="scientific">Araneus ventricosus</name>
    <name type="common">Orbweaver spider</name>
    <name type="synonym">Epeira ventricosa</name>
    <dbReference type="NCBI Taxonomy" id="182803"/>
    <lineage>
        <taxon>Eukaryota</taxon>
        <taxon>Metazoa</taxon>
        <taxon>Ecdysozoa</taxon>
        <taxon>Arthropoda</taxon>
        <taxon>Chelicerata</taxon>
        <taxon>Arachnida</taxon>
        <taxon>Araneae</taxon>
        <taxon>Araneomorphae</taxon>
        <taxon>Entelegynae</taxon>
        <taxon>Araneoidea</taxon>
        <taxon>Araneidae</taxon>
        <taxon>Araneus</taxon>
    </lineage>
</organism>
<keyword evidence="3" id="KW-1185">Reference proteome</keyword>
<evidence type="ECO:0000313" key="3">
    <source>
        <dbReference type="Proteomes" id="UP000499080"/>
    </source>
</evidence>